<proteinExistence type="predicted"/>
<protein>
    <submittedName>
        <fullName evidence="3">Alpha/beta hydrolase</fullName>
    </submittedName>
</protein>
<evidence type="ECO:0000313" key="4">
    <source>
        <dbReference type="Proteomes" id="UP000613030"/>
    </source>
</evidence>
<keyword evidence="1 3" id="KW-0378">Hydrolase</keyword>
<evidence type="ECO:0000256" key="1">
    <source>
        <dbReference type="ARBA" id="ARBA00022801"/>
    </source>
</evidence>
<dbReference type="PANTHER" id="PTHR43798:SF31">
    <property type="entry name" value="AB HYDROLASE SUPERFAMILY PROTEIN YCLE"/>
    <property type="match status" value="1"/>
</dbReference>
<accession>A0ABS1KTQ7</accession>
<dbReference type="Gene3D" id="3.40.50.1820">
    <property type="entry name" value="alpha/beta hydrolase"/>
    <property type="match status" value="1"/>
</dbReference>
<dbReference type="InterPro" id="IPR029058">
    <property type="entry name" value="AB_hydrolase_fold"/>
</dbReference>
<dbReference type="Proteomes" id="UP000613030">
    <property type="component" value="Unassembled WGS sequence"/>
</dbReference>
<sequence>MASKRFLKISFPILLVVGVYFLGPEPAQPKLTLTMPVVPAEPAALVDFVKNNDAKHKLKPDNEGRIEWRDSVPQRTEYVLVYLHGFSASPMEGESIHHRFAKAFACNLYIPRLSDHGIDTTEALLNFTVDRVWESAKEALAIGKQLGDKVILMSTSTGGTLALKLAAEYPNDVYALINLSPNVAINNGAAFLLNNPWGLQIARVVQGGDYVVSDKPNDFPEYWYNKYRLEATTQLQELIEETMTDELFARVKQPSLSVYYYKNEKEQDPTVKVSAILDMHKKLGTPEDMKAAVPIPNAGVHPIGFAKKCKDFEGVYAAVEKFSIEKLKLVKQ</sequence>
<evidence type="ECO:0000313" key="3">
    <source>
        <dbReference type="EMBL" id="MBL0742815.1"/>
    </source>
</evidence>
<name>A0ABS1KTQ7_9BACT</name>
<dbReference type="InterPro" id="IPR000073">
    <property type="entry name" value="AB_hydrolase_1"/>
</dbReference>
<keyword evidence="4" id="KW-1185">Reference proteome</keyword>
<dbReference type="SUPFAM" id="SSF53474">
    <property type="entry name" value="alpha/beta-Hydrolases"/>
    <property type="match status" value="1"/>
</dbReference>
<comment type="caution">
    <text evidence="3">The sequence shown here is derived from an EMBL/GenBank/DDBJ whole genome shotgun (WGS) entry which is preliminary data.</text>
</comment>
<organism evidence="3 4">
    <name type="scientific">Chryseolinea lacunae</name>
    <dbReference type="NCBI Taxonomy" id="2801331"/>
    <lineage>
        <taxon>Bacteria</taxon>
        <taxon>Pseudomonadati</taxon>
        <taxon>Bacteroidota</taxon>
        <taxon>Cytophagia</taxon>
        <taxon>Cytophagales</taxon>
        <taxon>Fulvivirgaceae</taxon>
        <taxon>Chryseolinea</taxon>
    </lineage>
</organism>
<evidence type="ECO:0000259" key="2">
    <source>
        <dbReference type="Pfam" id="PF12697"/>
    </source>
</evidence>
<dbReference type="EMBL" id="JAERRB010000005">
    <property type="protein sequence ID" value="MBL0742815.1"/>
    <property type="molecule type" value="Genomic_DNA"/>
</dbReference>
<gene>
    <name evidence="3" type="ORF">JI741_16430</name>
</gene>
<dbReference type="InterPro" id="IPR050266">
    <property type="entry name" value="AB_hydrolase_sf"/>
</dbReference>
<dbReference type="PANTHER" id="PTHR43798">
    <property type="entry name" value="MONOACYLGLYCEROL LIPASE"/>
    <property type="match status" value="1"/>
</dbReference>
<dbReference type="RefSeq" id="WP_202011472.1">
    <property type="nucleotide sequence ID" value="NZ_JAERRB010000005.1"/>
</dbReference>
<dbReference type="GO" id="GO:0016787">
    <property type="term" value="F:hydrolase activity"/>
    <property type="evidence" value="ECO:0007669"/>
    <property type="project" value="UniProtKB-KW"/>
</dbReference>
<reference evidence="3 4" key="1">
    <citation type="submission" date="2021-01" db="EMBL/GenBank/DDBJ databases">
        <title>Chryseolinea sp. Jin1 Genome sequencing and assembly.</title>
        <authorList>
            <person name="Kim I."/>
        </authorList>
    </citation>
    <scope>NUCLEOTIDE SEQUENCE [LARGE SCALE GENOMIC DNA]</scope>
    <source>
        <strain evidence="3 4">Jin1</strain>
    </source>
</reference>
<dbReference type="Pfam" id="PF12697">
    <property type="entry name" value="Abhydrolase_6"/>
    <property type="match status" value="1"/>
</dbReference>
<feature type="domain" description="AB hydrolase-1" evidence="2">
    <location>
        <begin position="80"/>
        <end position="299"/>
    </location>
</feature>